<dbReference type="AlphaFoldDB" id="A0A132ETI6"/>
<dbReference type="InterPro" id="IPR029044">
    <property type="entry name" value="Nucleotide-diphossugar_trans"/>
</dbReference>
<dbReference type="SUPFAM" id="SSF53448">
    <property type="entry name" value="Nucleotide-diphospho-sugar transferases"/>
    <property type="match status" value="2"/>
</dbReference>
<organism evidence="2 3">
    <name type="scientific">Burkholderia pseudomultivorans</name>
    <dbReference type="NCBI Taxonomy" id="1207504"/>
    <lineage>
        <taxon>Bacteria</taxon>
        <taxon>Pseudomonadati</taxon>
        <taxon>Pseudomonadota</taxon>
        <taxon>Betaproteobacteria</taxon>
        <taxon>Burkholderiales</taxon>
        <taxon>Burkholderiaceae</taxon>
        <taxon>Burkholderia</taxon>
        <taxon>Burkholderia cepacia complex</taxon>
    </lineage>
</organism>
<gene>
    <name evidence="2" type="ORF">WT57_29520</name>
</gene>
<dbReference type="CDD" id="cd04184">
    <property type="entry name" value="GT2_RfbC_Mx_like"/>
    <property type="match status" value="1"/>
</dbReference>
<name>A0A132ETI6_9BURK</name>
<dbReference type="Proteomes" id="UP000061512">
    <property type="component" value="Unassembled WGS sequence"/>
</dbReference>
<accession>A0A132ETI6</accession>
<dbReference type="InterPro" id="IPR001173">
    <property type="entry name" value="Glyco_trans_2-like"/>
</dbReference>
<dbReference type="PANTHER" id="PTHR43685:SF2">
    <property type="entry name" value="GLYCOSYLTRANSFERASE 2-LIKE DOMAIN-CONTAINING PROTEIN"/>
    <property type="match status" value="1"/>
</dbReference>
<proteinExistence type="predicted"/>
<dbReference type="Gene3D" id="3.90.550.10">
    <property type="entry name" value="Spore Coat Polysaccharide Biosynthesis Protein SpsA, Chain A"/>
    <property type="match status" value="1"/>
</dbReference>
<protein>
    <recommendedName>
        <fullName evidence="1">Glycosyltransferase 2-like domain-containing protein</fullName>
    </recommendedName>
</protein>
<comment type="caution">
    <text evidence="2">The sequence shown here is derived from an EMBL/GenBank/DDBJ whole genome shotgun (WGS) entry which is preliminary data.</text>
</comment>
<dbReference type="PANTHER" id="PTHR43685">
    <property type="entry name" value="GLYCOSYLTRANSFERASE"/>
    <property type="match status" value="1"/>
</dbReference>
<evidence type="ECO:0000313" key="3">
    <source>
        <dbReference type="Proteomes" id="UP000061512"/>
    </source>
</evidence>
<sequence>MVKAAVRRQGLAGAARKIVRFLRRDVRYQQWIASYDTCGAGERAMLEAETRRLPRSPLISIVVPVYNTPASLLAEMIESVLAQIYPHWELCLADDASPEPHVRDILQRYSAGDSRIRVAYRERNGHICEASNSALDLATGEFIALLDHDDVLPCHALAVVARYINAYPEAKLFYSDEDKISEAGRRSTPYFKADWDPELILQQNFFSHLGVFDTNIVREVGGFRRGLEGSQDHDLVLRCARIVAPSQIVHIPHVLYHWRTIEGSTAVSIAEKPYAVDAYVRAVAEHLAATGVDATIVPPSRDFPFIRIDHALPDPLPRVHVVVLSGDNRDADMVTYLSDLLSKTAYTNLHVTLVKRNAALSLPDELARTVSVAGARDGSDIERMLDGHDMVCVIDARAMPIEPDWLRRLVGHAMQPGVGLAGPVLFDAAGSLRAAGQVMASPARAVPALPGDGVGDFGYFGWQVLTRVVSSIPAACVVAKVDRVRAAGGLRFDPERAWNVDLSMRMMAGGMRNLIVPRVAFCDMSRGQRQFVDDVVVEEAAAMRESRYSPNLSLTDSAAEFDYAYPPRVTAFS</sequence>
<reference evidence="2 3" key="1">
    <citation type="submission" date="2015-11" db="EMBL/GenBank/DDBJ databases">
        <title>Expanding the genomic diversity of Burkholderia species for the development of highly accurate diagnostics.</title>
        <authorList>
            <person name="Sahl J."/>
            <person name="Keim P."/>
            <person name="Wagner D."/>
        </authorList>
    </citation>
    <scope>NUCLEOTIDE SEQUENCE [LARGE SCALE GENOMIC DNA]</scope>
    <source>
        <strain evidence="2 3">MSMB574WGS</strain>
    </source>
</reference>
<feature type="domain" description="Glycosyltransferase 2-like" evidence="1">
    <location>
        <begin position="60"/>
        <end position="169"/>
    </location>
</feature>
<evidence type="ECO:0000259" key="1">
    <source>
        <dbReference type="Pfam" id="PF00535"/>
    </source>
</evidence>
<dbReference type="Pfam" id="PF00535">
    <property type="entry name" value="Glycos_transf_2"/>
    <property type="match status" value="1"/>
</dbReference>
<dbReference type="InterPro" id="IPR050834">
    <property type="entry name" value="Glycosyltransf_2"/>
</dbReference>
<evidence type="ECO:0000313" key="2">
    <source>
        <dbReference type="EMBL" id="KWF59195.1"/>
    </source>
</evidence>
<dbReference type="EMBL" id="LPJX01000065">
    <property type="protein sequence ID" value="KWF59195.1"/>
    <property type="molecule type" value="Genomic_DNA"/>
</dbReference>